<dbReference type="PANTHER" id="PTHR39411:SF1">
    <property type="entry name" value="BETA-DEFENSIN 113"/>
    <property type="match status" value="1"/>
</dbReference>
<feature type="domain" description="Beta-defensin" evidence="7">
    <location>
        <begin position="36"/>
        <end position="59"/>
    </location>
</feature>
<accession>A0A8C8W2Y2</accession>
<dbReference type="Ensembl" id="ENSPEMT00000036269.1">
    <property type="protein sequence ID" value="ENSPEMP00000032915.1"/>
    <property type="gene ID" value="ENSPEMG00000027144.1"/>
</dbReference>
<dbReference type="GeneTree" id="ENSGT00400000023306"/>
<comment type="subcellular location">
    <subcellularLocation>
        <location evidence="1 6">Secreted</location>
    </subcellularLocation>
</comment>
<dbReference type="Pfam" id="PF13841">
    <property type="entry name" value="Defensin_beta_2"/>
    <property type="match status" value="1"/>
</dbReference>
<evidence type="ECO:0000256" key="6">
    <source>
        <dbReference type="RuleBase" id="RU231113"/>
    </source>
</evidence>
<gene>
    <name evidence="8" type="primary">Defb113</name>
</gene>
<evidence type="ECO:0000313" key="8">
    <source>
        <dbReference type="Ensembl" id="ENSPEMP00000032915.1"/>
    </source>
</evidence>
<reference evidence="8" key="3">
    <citation type="submission" date="2025-09" db="UniProtKB">
        <authorList>
            <consortium name="Ensembl"/>
        </authorList>
    </citation>
    <scope>IDENTIFICATION</scope>
</reference>
<evidence type="ECO:0000256" key="1">
    <source>
        <dbReference type="ARBA" id="ARBA00004613"/>
    </source>
</evidence>
<dbReference type="GO" id="GO:0045087">
    <property type="term" value="P:innate immune response"/>
    <property type="evidence" value="ECO:0007669"/>
    <property type="project" value="InterPro"/>
</dbReference>
<evidence type="ECO:0000313" key="9">
    <source>
        <dbReference type="Proteomes" id="UP000694547"/>
    </source>
</evidence>
<proteinExistence type="inferred from homology"/>
<sequence>MKSAMKIFCIFLTVISSCGPSAPQMKTRQIAERTHKCYVVGGSCKSECKAWQYVYNYCDIEPRYVVCEFQKPIVRFLTSPKATT</sequence>
<dbReference type="Proteomes" id="UP000694547">
    <property type="component" value="Unassembled WGS sequence"/>
</dbReference>
<feature type="chain" id="PRO_5041016332" description="Beta-defensin" evidence="6">
    <location>
        <begin position="21"/>
        <end position="84"/>
    </location>
</feature>
<evidence type="ECO:0000256" key="5">
    <source>
        <dbReference type="ARBA" id="ARBA00023157"/>
    </source>
</evidence>
<keyword evidence="6" id="KW-0044">Antibiotic</keyword>
<keyword evidence="6" id="KW-0929">Antimicrobial</keyword>
<feature type="signal peptide" evidence="6">
    <location>
        <begin position="1"/>
        <end position="20"/>
    </location>
</feature>
<evidence type="ECO:0000256" key="4">
    <source>
        <dbReference type="ARBA" id="ARBA00022729"/>
    </source>
</evidence>
<keyword evidence="3 6" id="KW-0964">Secreted</keyword>
<name>A0A8C8W2Y2_PERMB</name>
<dbReference type="GO" id="GO:0005576">
    <property type="term" value="C:extracellular region"/>
    <property type="evidence" value="ECO:0007669"/>
    <property type="project" value="UniProtKB-SubCell"/>
</dbReference>
<keyword evidence="6" id="KW-0211">Defensin</keyword>
<dbReference type="InterPro" id="IPR025933">
    <property type="entry name" value="Beta_defensin_dom"/>
</dbReference>
<dbReference type="AlphaFoldDB" id="A0A8C8W2Y2"/>
<comment type="function">
    <text evidence="6">Has antibacterial activity.</text>
</comment>
<dbReference type="PROSITE" id="PS51257">
    <property type="entry name" value="PROKAR_LIPOPROTEIN"/>
    <property type="match status" value="1"/>
</dbReference>
<keyword evidence="4 6" id="KW-0732">Signal</keyword>
<evidence type="ECO:0000259" key="7">
    <source>
        <dbReference type="Pfam" id="PF13841"/>
    </source>
</evidence>
<reference evidence="9" key="1">
    <citation type="submission" date="2018-10" db="EMBL/GenBank/DDBJ databases">
        <title>Improved assembly of the deer mouse Peromyscus maniculatus genome.</title>
        <authorList>
            <person name="Lassance J.-M."/>
            <person name="Hoekstra H.E."/>
        </authorList>
    </citation>
    <scope>NUCLEOTIDE SEQUENCE [LARGE SCALE GENOMIC DNA]</scope>
</reference>
<keyword evidence="9" id="KW-1185">Reference proteome</keyword>
<keyword evidence="5" id="KW-1015">Disulfide bond</keyword>
<organism evidence="8 9">
    <name type="scientific">Peromyscus maniculatus bairdii</name>
    <name type="common">Prairie deer mouse</name>
    <dbReference type="NCBI Taxonomy" id="230844"/>
    <lineage>
        <taxon>Eukaryota</taxon>
        <taxon>Metazoa</taxon>
        <taxon>Chordata</taxon>
        <taxon>Craniata</taxon>
        <taxon>Vertebrata</taxon>
        <taxon>Euteleostomi</taxon>
        <taxon>Mammalia</taxon>
        <taxon>Eutheria</taxon>
        <taxon>Euarchontoglires</taxon>
        <taxon>Glires</taxon>
        <taxon>Rodentia</taxon>
        <taxon>Myomorpha</taxon>
        <taxon>Muroidea</taxon>
        <taxon>Cricetidae</taxon>
        <taxon>Neotominae</taxon>
        <taxon>Peromyscus</taxon>
    </lineage>
</organism>
<dbReference type="GO" id="GO:0042742">
    <property type="term" value="P:defense response to bacterium"/>
    <property type="evidence" value="ECO:0007669"/>
    <property type="project" value="UniProtKB-UniRule"/>
</dbReference>
<evidence type="ECO:0000256" key="2">
    <source>
        <dbReference type="ARBA" id="ARBA00007371"/>
    </source>
</evidence>
<dbReference type="PANTHER" id="PTHR39411">
    <property type="entry name" value="BETA-DEFENSIN 113"/>
    <property type="match status" value="1"/>
</dbReference>
<evidence type="ECO:0000256" key="3">
    <source>
        <dbReference type="ARBA" id="ARBA00022525"/>
    </source>
</evidence>
<reference evidence="8" key="2">
    <citation type="submission" date="2025-08" db="UniProtKB">
        <authorList>
            <consortium name="Ensembl"/>
        </authorList>
    </citation>
    <scope>IDENTIFICATION</scope>
</reference>
<protein>
    <recommendedName>
        <fullName evidence="6">Beta-defensin</fullName>
    </recommendedName>
</protein>
<comment type="similarity">
    <text evidence="2 6">Belongs to the beta-defensin family.</text>
</comment>